<feature type="transmembrane region" description="Helical" evidence="1">
    <location>
        <begin position="419"/>
        <end position="442"/>
    </location>
</feature>
<sequence length="536" mass="63618">MRKKVLFFLFLLLTIFPVGHLVWQKWDYYLSPFDLELMKASYERSQYVKEAPEGWLPDEFLFAYAGWDYASGGNPILINPENPPLGKYIIGASIKIFNNEKIPSLVFGFLSLFSFFLLSRLFFKKNWLALLPVALFSWERLFQEQLLYLPLFELFALAFLNFAFYFFIRAEKDSRYFLASSFFLGALWSTKPWMLTIPLLASWVAYFLLIKKKFLVLISWLISLPAAVLVLLLSYLKLFFEGWGIYKVLSVQKWIFWYHQSKLIKFGSVWLFIYLKRWYVWWGDKPYLPIVQWNFFWPVFTSLALIFSALIILRSFGFLKKVAKAFQFDPKVVVLCLWVVFYLGFLSFGNITSRYLFYLLPYTYLLGVYFLKKIGELFGTKKFLNKTGPELLEDELVHFISALTIGLVLNTIYQDWRLVTVALLFGFFIDIDHWFDYFACYGAKINLKKFFALYLYVKLPKKIYVPLHGWEYVFLFWLIGRWIGIPGVEWAMSLSYLAHLLWDNFSFRHHPLAYSLIYRLLNNFSLEGFNSLIKSN</sequence>
<dbReference type="Proteomes" id="UP000229500">
    <property type="component" value="Unassembled WGS sequence"/>
</dbReference>
<name>A0A2M8L4X9_9BACT</name>
<feature type="transmembrane region" description="Helical" evidence="1">
    <location>
        <begin position="463"/>
        <end position="484"/>
    </location>
</feature>
<reference evidence="3" key="1">
    <citation type="submission" date="2017-09" db="EMBL/GenBank/DDBJ databases">
        <title>Depth-based differentiation of microbial function through sediment-hosted aquifers and enrichment of novel symbionts in the deep terrestrial subsurface.</title>
        <authorList>
            <person name="Probst A.J."/>
            <person name="Ladd B."/>
            <person name="Jarett J.K."/>
            <person name="Geller-Mcgrath D.E."/>
            <person name="Sieber C.M.K."/>
            <person name="Emerson J.B."/>
            <person name="Anantharaman K."/>
            <person name="Thomas B.C."/>
            <person name="Malmstrom R."/>
            <person name="Stieglmeier M."/>
            <person name="Klingl A."/>
            <person name="Woyke T."/>
            <person name="Ryan C.M."/>
            <person name="Banfield J.F."/>
        </authorList>
    </citation>
    <scope>NUCLEOTIDE SEQUENCE [LARGE SCALE GENOMIC DNA]</scope>
</reference>
<keyword evidence="1" id="KW-0472">Membrane</keyword>
<keyword evidence="1" id="KW-1133">Transmembrane helix</keyword>
<gene>
    <name evidence="2" type="ORF">COU96_02865</name>
</gene>
<evidence type="ECO:0000313" key="3">
    <source>
        <dbReference type="Proteomes" id="UP000229500"/>
    </source>
</evidence>
<comment type="caution">
    <text evidence="2">The sequence shown here is derived from an EMBL/GenBank/DDBJ whole genome shotgun (WGS) entry which is preliminary data.</text>
</comment>
<feature type="transmembrane region" description="Helical" evidence="1">
    <location>
        <begin position="214"/>
        <end position="236"/>
    </location>
</feature>
<evidence type="ECO:0000256" key="1">
    <source>
        <dbReference type="SAM" id="Phobius"/>
    </source>
</evidence>
<dbReference type="EMBL" id="PFEL01000105">
    <property type="protein sequence ID" value="PJE68824.1"/>
    <property type="molecule type" value="Genomic_DNA"/>
</dbReference>
<feature type="transmembrane region" description="Helical" evidence="1">
    <location>
        <begin position="256"/>
        <end position="275"/>
    </location>
</feature>
<organism evidence="2 3">
    <name type="scientific">Candidatus Shapirobacteria bacterium CG10_big_fil_rev_8_21_14_0_10_38_14</name>
    <dbReference type="NCBI Taxonomy" id="1974483"/>
    <lineage>
        <taxon>Bacteria</taxon>
        <taxon>Candidatus Shapironibacteriota</taxon>
    </lineage>
</organism>
<feature type="transmembrane region" description="Helical" evidence="1">
    <location>
        <begin position="355"/>
        <end position="375"/>
    </location>
</feature>
<proteinExistence type="predicted"/>
<keyword evidence="1" id="KW-0812">Transmembrane</keyword>
<feature type="transmembrane region" description="Helical" evidence="1">
    <location>
        <begin position="331"/>
        <end position="349"/>
    </location>
</feature>
<feature type="transmembrane region" description="Helical" evidence="1">
    <location>
        <begin position="148"/>
        <end position="168"/>
    </location>
</feature>
<dbReference type="AlphaFoldDB" id="A0A2M8L4X9"/>
<feature type="transmembrane region" description="Helical" evidence="1">
    <location>
        <begin position="102"/>
        <end position="119"/>
    </location>
</feature>
<protein>
    <recommendedName>
        <fullName evidence="4">Glycosyltransferase RgtA/B/C/D-like domain-containing protein</fullName>
    </recommendedName>
</protein>
<evidence type="ECO:0008006" key="4">
    <source>
        <dbReference type="Google" id="ProtNLM"/>
    </source>
</evidence>
<feature type="transmembrane region" description="Helical" evidence="1">
    <location>
        <begin position="295"/>
        <end position="319"/>
    </location>
</feature>
<accession>A0A2M8L4X9</accession>
<evidence type="ECO:0000313" key="2">
    <source>
        <dbReference type="EMBL" id="PJE68824.1"/>
    </source>
</evidence>